<reference evidence="2 3" key="1">
    <citation type="submission" date="2021-08" db="EMBL/GenBank/DDBJ databases">
        <title>Comparative Genomics Analysis of the Genus Qipengyuania Reveals Extensive Genetic Diversity and Metabolic Versatility, Including the Description of Fifteen Novel Species.</title>
        <authorList>
            <person name="Liu Y."/>
        </authorList>
    </citation>
    <scope>NUCLEOTIDE SEQUENCE [LARGE SCALE GENOMIC DNA]</scope>
    <source>
        <strain evidence="2 3">1XM2-8</strain>
    </source>
</reference>
<evidence type="ECO:0000313" key="3">
    <source>
        <dbReference type="Proteomes" id="UP000824280"/>
    </source>
</evidence>
<dbReference type="InterPro" id="IPR005835">
    <property type="entry name" value="NTP_transferase_dom"/>
</dbReference>
<dbReference type="Proteomes" id="UP000824280">
    <property type="component" value="Chromosome"/>
</dbReference>
<name>A0ABX8ZAM1_9SPHN</name>
<dbReference type="CDD" id="cd02509">
    <property type="entry name" value="GDP-M1P_Guanylyltransferase"/>
    <property type="match status" value="1"/>
</dbReference>
<feature type="domain" description="Nucleotidyl transferase" evidence="1">
    <location>
        <begin position="6"/>
        <end position="282"/>
    </location>
</feature>
<dbReference type="PANTHER" id="PTHR46390:SF1">
    <property type="entry name" value="MANNOSE-1-PHOSPHATE GUANYLYLTRANSFERASE"/>
    <property type="match status" value="1"/>
</dbReference>
<sequence>MPSITPVVLCGGSGTRLWPRSRATKPKPFIPLLGKTTLYQETLRRCSDRTIFTRPVVVVGEQHLEHAVPQAGSVAPDAQFIVEPVGRNTAPAIALAALTLDPDAIMLVCPSDHHILDTEAFKRAAQAAAKLASDDWLVAFGILATAPETGYGYLHRGDRIGEGFNIQSFVEKPDLPTAIGFLEDGSYAWNGGIFVFKAGRFLEELALHRPEMARDTEHAYKTGLKTDGALRPEANSFAAIKGESVDYAVMENTRRAAMVDASMGWSDIGNWDALLHEREKDENGNVIMGPGEVIGASGSMIDSDGPHVTILGADNLVVVVDGNDVLVTARSAVQRVGEVSRCKKK</sequence>
<proteinExistence type="predicted"/>
<dbReference type="InterPro" id="IPR051161">
    <property type="entry name" value="Mannose-6P_isomerase_type2"/>
</dbReference>
<dbReference type="PANTHER" id="PTHR46390">
    <property type="entry name" value="MANNOSE-1-PHOSPHATE GUANYLYLTRANSFERASE"/>
    <property type="match status" value="1"/>
</dbReference>
<dbReference type="RefSeq" id="WP_221421569.1">
    <property type="nucleotide sequence ID" value="NZ_CP081297.1"/>
</dbReference>
<protein>
    <submittedName>
        <fullName evidence="2">NTP transferase domain-containing protein</fullName>
    </submittedName>
</protein>
<accession>A0ABX8ZAM1</accession>
<dbReference type="InterPro" id="IPR029044">
    <property type="entry name" value="Nucleotide-diphossugar_trans"/>
</dbReference>
<dbReference type="SUPFAM" id="SSF159283">
    <property type="entry name" value="Guanosine diphospho-D-mannose pyrophosphorylase/mannose-6-phosphate isomerase linker domain"/>
    <property type="match status" value="1"/>
</dbReference>
<keyword evidence="3" id="KW-1185">Reference proteome</keyword>
<evidence type="ECO:0000313" key="2">
    <source>
        <dbReference type="EMBL" id="QZD86018.1"/>
    </source>
</evidence>
<organism evidence="2 3">
    <name type="scientific">Qipengyuania psychrotolerans</name>
    <dbReference type="NCBI Taxonomy" id="2867238"/>
    <lineage>
        <taxon>Bacteria</taxon>
        <taxon>Pseudomonadati</taxon>
        <taxon>Pseudomonadota</taxon>
        <taxon>Alphaproteobacteria</taxon>
        <taxon>Sphingomonadales</taxon>
        <taxon>Erythrobacteraceae</taxon>
        <taxon>Qipengyuania</taxon>
    </lineage>
</organism>
<dbReference type="Pfam" id="PF00483">
    <property type="entry name" value="NTP_transferase"/>
    <property type="match status" value="1"/>
</dbReference>
<dbReference type="GO" id="GO:0016740">
    <property type="term" value="F:transferase activity"/>
    <property type="evidence" value="ECO:0007669"/>
    <property type="project" value="UniProtKB-KW"/>
</dbReference>
<dbReference type="EMBL" id="CP081297">
    <property type="protein sequence ID" value="QZD86018.1"/>
    <property type="molecule type" value="Genomic_DNA"/>
</dbReference>
<keyword evidence="2" id="KW-0808">Transferase</keyword>
<dbReference type="InterPro" id="IPR049577">
    <property type="entry name" value="GMPP_N"/>
</dbReference>
<dbReference type="SUPFAM" id="SSF53448">
    <property type="entry name" value="Nucleotide-diphospho-sugar transferases"/>
    <property type="match status" value="1"/>
</dbReference>
<gene>
    <name evidence="2" type="ORF">K3166_06900</name>
</gene>
<dbReference type="Gene3D" id="3.90.550.10">
    <property type="entry name" value="Spore Coat Polysaccharide Biosynthesis Protein SpsA, Chain A"/>
    <property type="match status" value="1"/>
</dbReference>
<evidence type="ECO:0000259" key="1">
    <source>
        <dbReference type="Pfam" id="PF00483"/>
    </source>
</evidence>